<dbReference type="InterPro" id="IPR002347">
    <property type="entry name" value="SDR_fam"/>
</dbReference>
<dbReference type="Gene3D" id="3.40.50.720">
    <property type="entry name" value="NAD(P)-binding Rossmann-like Domain"/>
    <property type="match status" value="1"/>
</dbReference>
<dbReference type="CDD" id="cd05233">
    <property type="entry name" value="SDR_c"/>
    <property type="match status" value="1"/>
</dbReference>
<dbReference type="Pfam" id="PF13561">
    <property type="entry name" value="adh_short_C2"/>
    <property type="match status" value="1"/>
</dbReference>
<organism evidence="1">
    <name type="scientific">freshwater metagenome</name>
    <dbReference type="NCBI Taxonomy" id="449393"/>
    <lineage>
        <taxon>unclassified sequences</taxon>
        <taxon>metagenomes</taxon>
        <taxon>ecological metagenomes</taxon>
    </lineage>
</organism>
<sequence length="255" mass="26373">MTTATSGTFEGRTAIVTGAGGVLGREVAARLAAAGAHVLLVDRDPAALEKTLASLGTTAGRVATHVADVSVDADVASYVDAARALGTGEIALFFNNAGIEGVAAPIEDQRIEDFDRVMAVNVRGVFLGMSHVLRYMTRGAVIVNTCSTAGHRGAANLAPYIASKHAVLGLTRTVSLENQERGIRICAVSPGPIEGRMMASLNTQRGLTRPDDSVEATAIRYSDPAEVAAAVMFLFSDEASFITGSALVVDGGRLS</sequence>
<dbReference type="PANTHER" id="PTHR42820:SF1">
    <property type="entry name" value="SHORT-CHAIN DEHYDROGENASE_REDUCTASE FAMILY PROTEIN"/>
    <property type="match status" value="1"/>
</dbReference>
<dbReference type="AlphaFoldDB" id="A0A6J7S3A7"/>
<reference evidence="1" key="1">
    <citation type="submission" date="2020-05" db="EMBL/GenBank/DDBJ databases">
        <authorList>
            <person name="Chiriac C."/>
            <person name="Salcher M."/>
            <person name="Ghai R."/>
            <person name="Kavagutti S V."/>
        </authorList>
    </citation>
    <scope>NUCLEOTIDE SEQUENCE</scope>
</reference>
<proteinExistence type="predicted"/>
<protein>
    <submittedName>
        <fullName evidence="1">Unannotated protein</fullName>
    </submittedName>
</protein>
<dbReference type="PRINTS" id="PR00080">
    <property type="entry name" value="SDRFAMILY"/>
</dbReference>
<name>A0A6J7S3A7_9ZZZZ</name>
<accession>A0A6J7S3A7</accession>
<dbReference type="PANTHER" id="PTHR42820">
    <property type="entry name" value="SHORT-CHAIN DEHYDROGENASE REDUCTASE"/>
    <property type="match status" value="1"/>
</dbReference>
<gene>
    <name evidence="1" type="ORF">UFOPK4150_01547</name>
</gene>
<dbReference type="FunFam" id="3.40.50.720:FF:000084">
    <property type="entry name" value="Short-chain dehydrogenase reductase"/>
    <property type="match status" value="1"/>
</dbReference>
<dbReference type="PRINTS" id="PR00081">
    <property type="entry name" value="GDHRDH"/>
</dbReference>
<dbReference type="InterPro" id="IPR036291">
    <property type="entry name" value="NAD(P)-bd_dom_sf"/>
</dbReference>
<evidence type="ECO:0000313" key="1">
    <source>
        <dbReference type="EMBL" id="CAB5035794.1"/>
    </source>
</evidence>
<dbReference type="SUPFAM" id="SSF51735">
    <property type="entry name" value="NAD(P)-binding Rossmann-fold domains"/>
    <property type="match status" value="1"/>
</dbReference>
<dbReference type="EMBL" id="CAFBPU010000033">
    <property type="protein sequence ID" value="CAB5035794.1"/>
    <property type="molecule type" value="Genomic_DNA"/>
</dbReference>